<keyword evidence="5 6" id="KW-0472">Membrane</keyword>
<keyword evidence="3 6" id="KW-0812">Transmembrane</keyword>
<name>A0AAP2W627_9EURY</name>
<evidence type="ECO:0000256" key="1">
    <source>
        <dbReference type="ARBA" id="ARBA00004651"/>
    </source>
</evidence>
<comment type="caution">
    <text evidence="7">The sequence shown here is derived from an EMBL/GenBank/DDBJ whole genome shotgun (WGS) entry which is preliminary data.</text>
</comment>
<protein>
    <submittedName>
        <fullName evidence="7">Phosphate-starvation-inducible E</fullName>
    </submittedName>
</protein>
<comment type="subcellular location">
    <subcellularLocation>
        <location evidence="1">Cell membrane</location>
        <topology evidence="1">Multi-pass membrane protein</topology>
    </subcellularLocation>
</comment>
<keyword evidence="2" id="KW-1003">Cell membrane</keyword>
<dbReference type="GO" id="GO:0005886">
    <property type="term" value="C:plasma membrane"/>
    <property type="evidence" value="ECO:0007669"/>
    <property type="project" value="UniProtKB-SubCell"/>
</dbReference>
<evidence type="ECO:0000256" key="2">
    <source>
        <dbReference type="ARBA" id="ARBA00022475"/>
    </source>
</evidence>
<evidence type="ECO:0000313" key="8">
    <source>
        <dbReference type="Proteomes" id="UP001320159"/>
    </source>
</evidence>
<dbReference type="Proteomes" id="UP001320159">
    <property type="component" value="Unassembled WGS sequence"/>
</dbReference>
<sequence length="145" mass="16310">MAALKDPRIDYITDQVLERVQFWIYLAVTAFLVIMALIAFYIVAIDLLNLIMHSPSIIGIDNALEDLLVILIIAALIQTLIEYIKSGQLDPRLILSVGLTAVIRRVLVFGANQRPWEDIVLTALLLLVLIIGIYLIGDKKFTHEK</sequence>
<proteinExistence type="predicted"/>
<keyword evidence="8" id="KW-1185">Reference proteome</keyword>
<dbReference type="Pfam" id="PF06146">
    <property type="entry name" value="PsiE"/>
    <property type="match status" value="1"/>
</dbReference>
<evidence type="ECO:0000256" key="3">
    <source>
        <dbReference type="ARBA" id="ARBA00022692"/>
    </source>
</evidence>
<feature type="transmembrane region" description="Helical" evidence="6">
    <location>
        <begin position="63"/>
        <end position="81"/>
    </location>
</feature>
<accession>A0AAP2W627</accession>
<feature type="transmembrane region" description="Helical" evidence="6">
    <location>
        <begin position="22"/>
        <end position="43"/>
    </location>
</feature>
<evidence type="ECO:0000256" key="6">
    <source>
        <dbReference type="SAM" id="Phobius"/>
    </source>
</evidence>
<evidence type="ECO:0000256" key="4">
    <source>
        <dbReference type="ARBA" id="ARBA00022989"/>
    </source>
</evidence>
<evidence type="ECO:0000256" key="5">
    <source>
        <dbReference type="ARBA" id="ARBA00023136"/>
    </source>
</evidence>
<organism evidence="7 8">
    <name type="scientific">Methanooceanicella nereidis</name>
    <dbReference type="NCBI Taxonomy" id="2052831"/>
    <lineage>
        <taxon>Archaea</taxon>
        <taxon>Methanobacteriati</taxon>
        <taxon>Methanobacteriota</taxon>
        <taxon>Stenosarchaea group</taxon>
        <taxon>Methanomicrobia</taxon>
        <taxon>Methanocellales</taxon>
        <taxon>Methanocellaceae</taxon>
        <taxon>Methanooceanicella</taxon>
    </lineage>
</organism>
<dbReference type="AlphaFoldDB" id="A0AAP2W627"/>
<reference evidence="7 8" key="1">
    <citation type="submission" date="2017-11" db="EMBL/GenBank/DDBJ databases">
        <title>Isolation and Characterization of Family Methanocellaceae Species from Potential Methane Hydrate Area Offshore Southwestern Taiwan.</title>
        <authorList>
            <person name="Zhang W.-L."/>
            <person name="Chen W.-C."/>
            <person name="Lai M.-C."/>
            <person name="Chen S.-C."/>
        </authorList>
    </citation>
    <scope>NUCLEOTIDE SEQUENCE [LARGE SCALE GENOMIC DNA]</scope>
    <source>
        <strain evidence="7 8">CWC-04</strain>
    </source>
</reference>
<dbReference type="RefSeq" id="WP_230739780.1">
    <property type="nucleotide sequence ID" value="NZ_PGCK01000001.1"/>
</dbReference>
<evidence type="ECO:0000313" key="7">
    <source>
        <dbReference type="EMBL" id="MCD1293666.1"/>
    </source>
</evidence>
<dbReference type="InterPro" id="IPR020948">
    <property type="entry name" value="P_starv_induced_PsiE-like"/>
</dbReference>
<feature type="transmembrane region" description="Helical" evidence="6">
    <location>
        <begin position="93"/>
        <end position="113"/>
    </location>
</feature>
<keyword evidence="4 6" id="KW-1133">Transmembrane helix</keyword>
<gene>
    <name evidence="7" type="ORF">CUJ83_01485</name>
</gene>
<feature type="transmembrane region" description="Helical" evidence="6">
    <location>
        <begin position="119"/>
        <end position="137"/>
    </location>
</feature>
<dbReference type="EMBL" id="PGCK01000001">
    <property type="protein sequence ID" value="MCD1293666.1"/>
    <property type="molecule type" value="Genomic_DNA"/>
</dbReference>